<comment type="caution">
    <text evidence="1">The sequence shown here is derived from an EMBL/GenBank/DDBJ whole genome shotgun (WGS) entry which is preliminary data.</text>
</comment>
<dbReference type="Proteomes" id="UP001295684">
    <property type="component" value="Unassembled WGS sequence"/>
</dbReference>
<accession>A0AAD1UU57</accession>
<dbReference type="EMBL" id="CAMPGE010013232">
    <property type="protein sequence ID" value="CAI2371974.1"/>
    <property type="molecule type" value="Genomic_DNA"/>
</dbReference>
<proteinExistence type="predicted"/>
<organism evidence="1 2">
    <name type="scientific">Euplotes crassus</name>
    <dbReference type="NCBI Taxonomy" id="5936"/>
    <lineage>
        <taxon>Eukaryota</taxon>
        <taxon>Sar</taxon>
        <taxon>Alveolata</taxon>
        <taxon>Ciliophora</taxon>
        <taxon>Intramacronucleata</taxon>
        <taxon>Spirotrichea</taxon>
        <taxon>Hypotrichia</taxon>
        <taxon>Euplotida</taxon>
        <taxon>Euplotidae</taxon>
        <taxon>Moneuplotes</taxon>
    </lineage>
</organism>
<evidence type="ECO:0000313" key="1">
    <source>
        <dbReference type="EMBL" id="CAI2371974.1"/>
    </source>
</evidence>
<sequence>MALKSLTANSSATSLTNFRDSEQQAKLARDLRVYRTQDGLKKFKDLPSKCKRCLNSKKPMYNYEEIEQEYGVGRGEWRNSCEKRVAEELWKSRHRRVLKPARKMSRPKFMSICKIRRRNIPEASGGSLKSHNSVVSLKFAEQKPSWLTKRPFRCGSLKHPCSKGILRDPYICLKQDKNRLSILNNFKVINKLLRNGFIKAANARKDIKNNLISLEEYKSNITEMDKVTKLLNYMKQLTCTRNIKIIKSPPA</sequence>
<gene>
    <name evidence="1" type="ORF">ECRASSUSDP1_LOCUS13301</name>
</gene>
<dbReference type="AlphaFoldDB" id="A0AAD1UU57"/>
<protein>
    <submittedName>
        <fullName evidence="1">Uncharacterized protein</fullName>
    </submittedName>
</protein>
<name>A0AAD1UU57_EUPCR</name>
<keyword evidence="2" id="KW-1185">Reference proteome</keyword>
<evidence type="ECO:0000313" key="2">
    <source>
        <dbReference type="Proteomes" id="UP001295684"/>
    </source>
</evidence>
<reference evidence="1" key="1">
    <citation type="submission" date="2023-07" db="EMBL/GenBank/DDBJ databases">
        <authorList>
            <consortium name="AG Swart"/>
            <person name="Singh M."/>
            <person name="Singh A."/>
            <person name="Seah K."/>
            <person name="Emmerich C."/>
        </authorList>
    </citation>
    <scope>NUCLEOTIDE SEQUENCE</scope>
    <source>
        <strain evidence="1">DP1</strain>
    </source>
</reference>